<gene>
    <name evidence="1" type="ORF">CC1G_02955</name>
</gene>
<organism evidence="1 2">
    <name type="scientific">Coprinopsis cinerea (strain Okayama-7 / 130 / ATCC MYA-4618 / FGSC 9003)</name>
    <name type="common">Inky cap fungus</name>
    <name type="synonym">Hormographiella aspergillata</name>
    <dbReference type="NCBI Taxonomy" id="240176"/>
    <lineage>
        <taxon>Eukaryota</taxon>
        <taxon>Fungi</taxon>
        <taxon>Dikarya</taxon>
        <taxon>Basidiomycota</taxon>
        <taxon>Agaricomycotina</taxon>
        <taxon>Agaricomycetes</taxon>
        <taxon>Agaricomycetidae</taxon>
        <taxon>Agaricales</taxon>
        <taxon>Agaricineae</taxon>
        <taxon>Psathyrellaceae</taxon>
        <taxon>Coprinopsis</taxon>
    </lineage>
</organism>
<evidence type="ECO:0000313" key="1">
    <source>
        <dbReference type="EMBL" id="EAU85932.2"/>
    </source>
</evidence>
<protein>
    <submittedName>
        <fullName evidence="1">Uncharacterized protein</fullName>
    </submittedName>
</protein>
<dbReference type="InParanoid" id="A8NRV8"/>
<dbReference type="OrthoDB" id="2729743at2759"/>
<evidence type="ECO:0000313" key="2">
    <source>
        <dbReference type="Proteomes" id="UP000001861"/>
    </source>
</evidence>
<dbReference type="EMBL" id="AACS02000008">
    <property type="protein sequence ID" value="EAU85932.2"/>
    <property type="molecule type" value="Genomic_DNA"/>
</dbReference>
<proteinExistence type="predicted"/>
<dbReference type="Proteomes" id="UP000001861">
    <property type="component" value="Unassembled WGS sequence"/>
</dbReference>
<sequence length="480" mass="53697">MALSDLPTETIEKILSSFSRPLRDRATLSSCSLVSRQFVDIAQRLLYEQLSIRRLDSNYVQGLVEFIKEHPRIASHVWELYTHLPYNHSEPTGRKFQNPLEGLFEVLPHVKSLILHAGWWSPINLSTSAMHAVEKVVGGKTHHSLQSLVLIATPGFPITPIIASQTLRKLEILETRGETFCKDSVDAAVKSKGHPPASLRLEVFNSVPMDVDSPRHDLVSIDPSIFSNLKSLRLAVTDQSDGQVSGRAMTEILLNSCSRTLQSLSIVCEQGKATLPHLGALRSLESVTFEVKNTRGPKFTFPFHAPWPTASECLSNVWTLLATMDSNSPVKALTLKLSTNFTDHNPENWRETQFLVSSPDILPVWKVLDEYISDPSKFPSLKGITISAKLICYGNKRGPLEREENGALDEDLKEEYQGIQNNRTLTPRARDVLRARVGAKQRERNLRPSVFSTQQLLPLTSQRVGVDLHFSLEETEIPGC</sequence>
<accession>A8NRV8</accession>
<dbReference type="GeneID" id="6012402"/>
<name>A8NRV8_COPC7</name>
<dbReference type="VEuPathDB" id="FungiDB:CC1G_02955"/>
<dbReference type="KEGG" id="cci:CC1G_02955"/>
<keyword evidence="2" id="KW-1185">Reference proteome</keyword>
<reference evidence="1 2" key="1">
    <citation type="journal article" date="2010" name="Proc. Natl. Acad. Sci. U.S.A.">
        <title>Insights into evolution of multicellular fungi from the assembled chromosomes of the mushroom Coprinopsis cinerea (Coprinus cinereus).</title>
        <authorList>
            <person name="Stajich J.E."/>
            <person name="Wilke S.K."/>
            <person name="Ahren D."/>
            <person name="Au C.H."/>
            <person name="Birren B.W."/>
            <person name="Borodovsky M."/>
            <person name="Burns C."/>
            <person name="Canback B."/>
            <person name="Casselton L.A."/>
            <person name="Cheng C.K."/>
            <person name="Deng J."/>
            <person name="Dietrich F.S."/>
            <person name="Fargo D.C."/>
            <person name="Farman M.L."/>
            <person name="Gathman A.C."/>
            <person name="Goldberg J."/>
            <person name="Guigo R."/>
            <person name="Hoegger P.J."/>
            <person name="Hooker J.B."/>
            <person name="Huggins A."/>
            <person name="James T.Y."/>
            <person name="Kamada T."/>
            <person name="Kilaru S."/>
            <person name="Kodira C."/>
            <person name="Kues U."/>
            <person name="Kupfer D."/>
            <person name="Kwan H.S."/>
            <person name="Lomsadze A."/>
            <person name="Li W."/>
            <person name="Lilly W.W."/>
            <person name="Ma L.J."/>
            <person name="Mackey A.J."/>
            <person name="Manning G."/>
            <person name="Martin F."/>
            <person name="Muraguchi H."/>
            <person name="Natvig D.O."/>
            <person name="Palmerini H."/>
            <person name="Ramesh M.A."/>
            <person name="Rehmeyer C.J."/>
            <person name="Roe B.A."/>
            <person name="Shenoy N."/>
            <person name="Stanke M."/>
            <person name="Ter-Hovhannisyan V."/>
            <person name="Tunlid A."/>
            <person name="Velagapudi R."/>
            <person name="Vision T.J."/>
            <person name="Zeng Q."/>
            <person name="Zolan M.E."/>
            <person name="Pukkila P.J."/>
        </authorList>
    </citation>
    <scope>NUCLEOTIDE SEQUENCE [LARGE SCALE GENOMIC DNA]</scope>
    <source>
        <strain evidence="2">Okayama-7 / 130 / ATCC MYA-4618 / FGSC 9003</strain>
    </source>
</reference>
<dbReference type="RefSeq" id="XP_001835867.2">
    <property type="nucleotide sequence ID" value="XM_001835815.2"/>
</dbReference>
<comment type="caution">
    <text evidence="1">The sequence shown here is derived from an EMBL/GenBank/DDBJ whole genome shotgun (WGS) entry which is preliminary data.</text>
</comment>
<dbReference type="AlphaFoldDB" id="A8NRV8"/>
<dbReference type="HOGENOM" id="CLU_568596_0_0_1"/>